<feature type="non-terminal residue" evidence="1">
    <location>
        <position position="1"/>
    </location>
</feature>
<gene>
    <name evidence="1" type="ORF">HPB47_020202</name>
</gene>
<organism evidence="1 2">
    <name type="scientific">Ixodes persulcatus</name>
    <name type="common">Taiga tick</name>
    <dbReference type="NCBI Taxonomy" id="34615"/>
    <lineage>
        <taxon>Eukaryota</taxon>
        <taxon>Metazoa</taxon>
        <taxon>Ecdysozoa</taxon>
        <taxon>Arthropoda</taxon>
        <taxon>Chelicerata</taxon>
        <taxon>Arachnida</taxon>
        <taxon>Acari</taxon>
        <taxon>Parasitiformes</taxon>
        <taxon>Ixodida</taxon>
        <taxon>Ixodoidea</taxon>
        <taxon>Ixodidae</taxon>
        <taxon>Ixodinae</taxon>
        <taxon>Ixodes</taxon>
    </lineage>
</organism>
<evidence type="ECO:0000313" key="1">
    <source>
        <dbReference type="EMBL" id="KAG0433135.1"/>
    </source>
</evidence>
<protein>
    <submittedName>
        <fullName evidence="1">Uncharacterized protein</fullName>
    </submittedName>
</protein>
<dbReference type="Proteomes" id="UP000805193">
    <property type="component" value="Unassembled WGS sequence"/>
</dbReference>
<sequence>TRLTHPKIQKRGEPRQQQVATLGDVVLPPNIKSALDKGPKFSQEPTLRPVAKLALL</sequence>
<evidence type="ECO:0000313" key="2">
    <source>
        <dbReference type="Proteomes" id="UP000805193"/>
    </source>
</evidence>
<keyword evidence="2" id="KW-1185">Reference proteome</keyword>
<accession>A0AC60QIN9</accession>
<proteinExistence type="predicted"/>
<comment type="caution">
    <text evidence="1">The sequence shown here is derived from an EMBL/GenBank/DDBJ whole genome shotgun (WGS) entry which is preliminary data.</text>
</comment>
<dbReference type="EMBL" id="JABSTQ010009082">
    <property type="protein sequence ID" value="KAG0433135.1"/>
    <property type="molecule type" value="Genomic_DNA"/>
</dbReference>
<name>A0AC60QIN9_IXOPE</name>
<reference evidence="1 2" key="1">
    <citation type="journal article" date="2020" name="Cell">
        <title>Large-Scale Comparative Analyses of Tick Genomes Elucidate Their Genetic Diversity and Vector Capacities.</title>
        <authorList>
            <consortium name="Tick Genome and Microbiome Consortium (TIGMIC)"/>
            <person name="Jia N."/>
            <person name="Wang J."/>
            <person name="Shi W."/>
            <person name="Du L."/>
            <person name="Sun Y."/>
            <person name="Zhan W."/>
            <person name="Jiang J.F."/>
            <person name="Wang Q."/>
            <person name="Zhang B."/>
            <person name="Ji P."/>
            <person name="Bell-Sakyi L."/>
            <person name="Cui X.M."/>
            <person name="Yuan T.T."/>
            <person name="Jiang B.G."/>
            <person name="Yang W.F."/>
            <person name="Lam T.T."/>
            <person name="Chang Q.C."/>
            <person name="Ding S.J."/>
            <person name="Wang X.J."/>
            <person name="Zhu J.G."/>
            <person name="Ruan X.D."/>
            <person name="Zhao L."/>
            <person name="Wei J.T."/>
            <person name="Ye R.Z."/>
            <person name="Que T.C."/>
            <person name="Du C.H."/>
            <person name="Zhou Y.H."/>
            <person name="Cheng J.X."/>
            <person name="Dai P.F."/>
            <person name="Guo W.B."/>
            <person name="Han X.H."/>
            <person name="Huang E.J."/>
            <person name="Li L.F."/>
            <person name="Wei W."/>
            <person name="Gao Y.C."/>
            <person name="Liu J.Z."/>
            <person name="Shao H.Z."/>
            <person name="Wang X."/>
            <person name="Wang C.C."/>
            <person name="Yang T.C."/>
            <person name="Huo Q.B."/>
            <person name="Li W."/>
            <person name="Chen H.Y."/>
            <person name="Chen S.E."/>
            <person name="Zhou L.G."/>
            <person name="Ni X.B."/>
            <person name="Tian J.H."/>
            <person name="Sheng Y."/>
            <person name="Liu T."/>
            <person name="Pan Y.S."/>
            <person name="Xia L.Y."/>
            <person name="Li J."/>
            <person name="Zhao F."/>
            <person name="Cao W.C."/>
        </authorList>
    </citation>
    <scope>NUCLEOTIDE SEQUENCE [LARGE SCALE GENOMIC DNA]</scope>
    <source>
        <strain evidence="1">Iper-2018</strain>
    </source>
</reference>